<evidence type="ECO:0000313" key="3">
    <source>
        <dbReference type="Proteomes" id="UP000649617"/>
    </source>
</evidence>
<comment type="caution">
    <text evidence="2">The sequence shown here is derived from an EMBL/GenBank/DDBJ whole genome shotgun (WGS) entry which is preliminary data.</text>
</comment>
<dbReference type="EMBL" id="CAJNIZ010032254">
    <property type="protein sequence ID" value="CAE7536290.1"/>
    <property type="molecule type" value="Genomic_DNA"/>
</dbReference>
<feature type="region of interest" description="Disordered" evidence="1">
    <location>
        <begin position="1"/>
        <end position="83"/>
    </location>
</feature>
<name>A0A812TSH2_SYMPI</name>
<feature type="compositionally biased region" description="Low complexity" evidence="1">
    <location>
        <begin position="38"/>
        <end position="83"/>
    </location>
</feature>
<dbReference type="OrthoDB" id="10543014at2759"/>
<evidence type="ECO:0000256" key="1">
    <source>
        <dbReference type="SAM" id="MobiDB-lite"/>
    </source>
</evidence>
<protein>
    <submittedName>
        <fullName evidence="2">Uncharacterized protein</fullName>
    </submittedName>
</protein>
<proteinExistence type="predicted"/>
<reference evidence="2" key="1">
    <citation type="submission" date="2021-02" db="EMBL/GenBank/DDBJ databases">
        <authorList>
            <person name="Dougan E. K."/>
            <person name="Rhodes N."/>
            <person name="Thang M."/>
            <person name="Chan C."/>
        </authorList>
    </citation>
    <scope>NUCLEOTIDE SEQUENCE</scope>
</reference>
<organism evidence="2 3">
    <name type="scientific">Symbiodinium pilosum</name>
    <name type="common">Dinoflagellate</name>
    <dbReference type="NCBI Taxonomy" id="2952"/>
    <lineage>
        <taxon>Eukaryota</taxon>
        <taxon>Sar</taxon>
        <taxon>Alveolata</taxon>
        <taxon>Dinophyceae</taxon>
        <taxon>Suessiales</taxon>
        <taxon>Symbiodiniaceae</taxon>
        <taxon>Symbiodinium</taxon>
    </lineage>
</organism>
<dbReference type="AlphaFoldDB" id="A0A812TSH2"/>
<keyword evidence="3" id="KW-1185">Reference proteome</keyword>
<accession>A0A812TSH2</accession>
<evidence type="ECO:0000313" key="2">
    <source>
        <dbReference type="EMBL" id="CAE7536290.1"/>
    </source>
</evidence>
<dbReference type="Proteomes" id="UP000649617">
    <property type="component" value="Unassembled WGS sequence"/>
</dbReference>
<sequence>MGTSDGTDRQSGTYTPNLGGCTNPMWMEGRGSMNATLDAGDCGTTTTSTASDTSTSSASGAVATNDTVTTTGSSGSATSSVSSVWGSYLPNLLAVSFLAMY</sequence>
<gene>
    <name evidence="2" type="ORF">SPIL2461_LOCUS14178</name>
</gene>
<feature type="compositionally biased region" description="Polar residues" evidence="1">
    <location>
        <begin position="1"/>
        <end position="16"/>
    </location>
</feature>